<protein>
    <submittedName>
        <fullName evidence="1">Uncharacterized protein</fullName>
    </submittedName>
</protein>
<dbReference type="OrthoDB" id="120976at2759"/>
<dbReference type="SUPFAM" id="SSF52047">
    <property type="entry name" value="RNI-like"/>
    <property type="match status" value="1"/>
</dbReference>
<dbReference type="EMBL" id="MCFF01000045">
    <property type="protein sequence ID" value="ORZ06594.1"/>
    <property type="molecule type" value="Genomic_DNA"/>
</dbReference>
<dbReference type="AlphaFoldDB" id="A0A1Y2GBY1"/>
<dbReference type="RefSeq" id="XP_021877637.1">
    <property type="nucleotide sequence ID" value="XM_022029121.1"/>
</dbReference>
<dbReference type="InterPro" id="IPR032675">
    <property type="entry name" value="LRR_dom_sf"/>
</dbReference>
<comment type="caution">
    <text evidence="1">The sequence shown here is derived from an EMBL/GenBank/DDBJ whole genome shotgun (WGS) entry which is preliminary data.</text>
</comment>
<dbReference type="Gene3D" id="3.80.10.10">
    <property type="entry name" value="Ribonuclease Inhibitor"/>
    <property type="match status" value="1"/>
</dbReference>
<organism evidence="1 2">
    <name type="scientific">Lobosporangium transversale</name>
    <dbReference type="NCBI Taxonomy" id="64571"/>
    <lineage>
        <taxon>Eukaryota</taxon>
        <taxon>Fungi</taxon>
        <taxon>Fungi incertae sedis</taxon>
        <taxon>Mucoromycota</taxon>
        <taxon>Mortierellomycotina</taxon>
        <taxon>Mortierellomycetes</taxon>
        <taxon>Mortierellales</taxon>
        <taxon>Mortierellaceae</taxon>
        <taxon>Lobosporangium</taxon>
    </lineage>
</organism>
<gene>
    <name evidence="1" type="ORF">BCR41DRAFT_400105</name>
</gene>
<accession>A0A1Y2GBY1</accession>
<proteinExistence type="predicted"/>
<dbReference type="SMART" id="SM00368">
    <property type="entry name" value="LRR_RI"/>
    <property type="match status" value="3"/>
</dbReference>
<dbReference type="InterPro" id="IPR052394">
    <property type="entry name" value="LRR-containing"/>
</dbReference>
<dbReference type="PANTHER" id="PTHR24114:SF2">
    <property type="entry name" value="F-BOX DOMAIN-CONTAINING PROTEIN-RELATED"/>
    <property type="match status" value="1"/>
</dbReference>
<sequence length="390" mass="42985">MGAQLSLADADHVYPAVAKQNLRFRIITGFALCGEHQVEEMLKKIIDTEGCVIPPKKAKLAGRFRFTTSIVAKIAALQITRTGLSKIFMDAIERSLKAAKGDIRSNVQRLLKGVRFRIVTHLFSRLVIVSKEVGFVSKEIDIVDALCQLQEKDDDFMAQRSLLEEIAGKHEQQIIFYPKYHCELNFIEMFWGASKRYTRANCDYTFKGLQETIPKALASTLTSLNLIWNSIGKEGVFALSEVLKTNKVLTNLSLWNNSMGNEGALALSETLKINTVLTSLGLGSNLIGKKGALALSEALKVNTALTDLSLGTTKGTQDQHHFGKVGIESYVNRKGSIPGSIRGTQNQALNRTQLWYSTNDPFLAPSGDKGLYLGCHGGTRGLMKVYIELA</sequence>
<dbReference type="STRING" id="64571.A0A1Y2GBY1"/>
<evidence type="ECO:0000313" key="2">
    <source>
        <dbReference type="Proteomes" id="UP000193648"/>
    </source>
</evidence>
<dbReference type="Proteomes" id="UP000193648">
    <property type="component" value="Unassembled WGS sequence"/>
</dbReference>
<evidence type="ECO:0000313" key="1">
    <source>
        <dbReference type="EMBL" id="ORZ06594.1"/>
    </source>
</evidence>
<dbReference type="GeneID" id="33570964"/>
<name>A0A1Y2GBY1_9FUNG</name>
<dbReference type="Pfam" id="PF13516">
    <property type="entry name" value="LRR_6"/>
    <property type="match status" value="2"/>
</dbReference>
<dbReference type="PANTHER" id="PTHR24114">
    <property type="entry name" value="LEUCINE RICH REPEAT FAMILY PROTEIN"/>
    <property type="match status" value="1"/>
</dbReference>
<dbReference type="InParanoid" id="A0A1Y2GBY1"/>
<reference evidence="1 2" key="1">
    <citation type="submission" date="2016-07" db="EMBL/GenBank/DDBJ databases">
        <title>Pervasive Adenine N6-methylation of Active Genes in Fungi.</title>
        <authorList>
            <consortium name="DOE Joint Genome Institute"/>
            <person name="Mondo S.J."/>
            <person name="Dannebaum R.O."/>
            <person name="Kuo R.C."/>
            <person name="Labutti K."/>
            <person name="Haridas S."/>
            <person name="Kuo A."/>
            <person name="Salamov A."/>
            <person name="Ahrendt S.R."/>
            <person name="Lipzen A."/>
            <person name="Sullivan W."/>
            <person name="Andreopoulos W.B."/>
            <person name="Clum A."/>
            <person name="Lindquist E."/>
            <person name="Daum C."/>
            <person name="Ramamoorthy G.K."/>
            <person name="Gryganskyi A."/>
            <person name="Culley D."/>
            <person name="Magnuson J.K."/>
            <person name="James T.Y."/>
            <person name="O'Malley M.A."/>
            <person name="Stajich J.E."/>
            <person name="Spatafora J.W."/>
            <person name="Visel A."/>
            <person name="Grigoriev I.V."/>
        </authorList>
    </citation>
    <scope>NUCLEOTIDE SEQUENCE [LARGE SCALE GENOMIC DNA]</scope>
    <source>
        <strain evidence="1 2">NRRL 3116</strain>
    </source>
</reference>
<dbReference type="InterPro" id="IPR001611">
    <property type="entry name" value="Leu-rich_rpt"/>
</dbReference>
<keyword evidence="2" id="KW-1185">Reference proteome</keyword>